<dbReference type="STRING" id="1664694.A0A0N1P127"/>
<dbReference type="Proteomes" id="UP000038010">
    <property type="component" value="Unassembled WGS sequence"/>
</dbReference>
<gene>
    <name evidence="3" type="ORF">AB675_6558</name>
</gene>
<name>A0A0N1P127_9EURO</name>
<comment type="similarity">
    <text evidence="1">Belongs to the PIGL family.</text>
</comment>
<keyword evidence="4" id="KW-1185">Reference proteome</keyword>
<dbReference type="GO" id="GO:0000225">
    <property type="term" value="F:N-acetylglucosaminylphosphatidylinositol deacetylase activity"/>
    <property type="evidence" value="ECO:0007669"/>
    <property type="project" value="UniProtKB-EC"/>
</dbReference>
<dbReference type="UniPathway" id="UPA00196"/>
<comment type="caution">
    <text evidence="3">The sequence shown here is derived from an EMBL/GenBank/DDBJ whole genome shotgun (WGS) entry which is preliminary data.</text>
</comment>
<dbReference type="InterPro" id="IPR003737">
    <property type="entry name" value="GlcNAc_PI_deacetylase-related"/>
</dbReference>
<protein>
    <recommendedName>
        <fullName evidence="2">N-acetylglucosaminylphosphatidylinositol deacetylase</fullName>
        <ecNumber evidence="2">3.5.1.89</ecNumber>
    </recommendedName>
</protein>
<evidence type="ECO:0000313" key="4">
    <source>
        <dbReference type="Proteomes" id="UP000038010"/>
    </source>
</evidence>
<dbReference type="Pfam" id="PF02585">
    <property type="entry name" value="PIG-L"/>
    <property type="match status" value="1"/>
</dbReference>
<dbReference type="VEuPathDB" id="FungiDB:AB675_6558"/>
<dbReference type="OrthoDB" id="440160at2759"/>
<dbReference type="PANTHER" id="PTHR12993">
    <property type="entry name" value="N-ACETYLGLUCOSAMINYL-PHOSPHATIDYLINOSITOL DE-N-ACETYLASE-RELATED"/>
    <property type="match status" value="1"/>
</dbReference>
<dbReference type="EC" id="3.5.1.89" evidence="2"/>
<evidence type="ECO:0000256" key="1">
    <source>
        <dbReference type="ARBA" id="ARBA00006066"/>
    </source>
</evidence>
<organism evidence="3 4">
    <name type="scientific">Cyphellophora attinorum</name>
    <dbReference type="NCBI Taxonomy" id="1664694"/>
    <lineage>
        <taxon>Eukaryota</taxon>
        <taxon>Fungi</taxon>
        <taxon>Dikarya</taxon>
        <taxon>Ascomycota</taxon>
        <taxon>Pezizomycotina</taxon>
        <taxon>Eurotiomycetes</taxon>
        <taxon>Chaetothyriomycetidae</taxon>
        <taxon>Chaetothyriales</taxon>
        <taxon>Cyphellophoraceae</taxon>
        <taxon>Cyphellophora</taxon>
    </lineage>
</organism>
<dbReference type="GO" id="GO:0005783">
    <property type="term" value="C:endoplasmic reticulum"/>
    <property type="evidence" value="ECO:0007669"/>
    <property type="project" value="TreeGrafter"/>
</dbReference>
<dbReference type="AlphaFoldDB" id="A0A0N1P127"/>
<dbReference type="Gene3D" id="3.40.50.10320">
    <property type="entry name" value="LmbE-like"/>
    <property type="match status" value="1"/>
</dbReference>
<dbReference type="GO" id="GO:0016020">
    <property type="term" value="C:membrane"/>
    <property type="evidence" value="ECO:0007669"/>
    <property type="project" value="GOC"/>
</dbReference>
<dbReference type="SUPFAM" id="SSF102588">
    <property type="entry name" value="LmbE-like"/>
    <property type="match status" value="1"/>
</dbReference>
<reference evidence="3 4" key="1">
    <citation type="submission" date="2015-06" db="EMBL/GenBank/DDBJ databases">
        <title>Draft genome of the ant-associated black yeast Phialophora attae CBS 131958.</title>
        <authorList>
            <person name="Moreno L.F."/>
            <person name="Stielow B.J."/>
            <person name="de Hoog S."/>
            <person name="Vicente V.A."/>
            <person name="Weiss V.A."/>
            <person name="de Vries M."/>
            <person name="Cruz L.M."/>
            <person name="Souza E.M."/>
        </authorList>
    </citation>
    <scope>NUCLEOTIDE SEQUENCE [LARGE SCALE GENOMIC DNA]</scope>
    <source>
        <strain evidence="3 4">CBS 131958</strain>
    </source>
</reference>
<dbReference type="RefSeq" id="XP_018004099.1">
    <property type="nucleotide sequence ID" value="XM_018146857.1"/>
</dbReference>
<evidence type="ECO:0000256" key="2">
    <source>
        <dbReference type="ARBA" id="ARBA00012176"/>
    </source>
</evidence>
<proteinExistence type="inferred from homology"/>
<sequence>MLSFLPGNHYGLGARRKIEQKNSCTVFGVLADNCKVLDLPELQDDPVAVWPNDKIQTILADHVSKWHIDTIITFDERGVSGHKNHIAASDAVVSYVQHHHSNALTAYTLTTTSIPRKYASLFDLPLTLLIHVWRRTFGAITSNTGPPVFEVNSLSMWWHGVRAFQQHETQNSWDRKLYAVVSRYMWFNDLTEVERRGGLEDD</sequence>
<dbReference type="InterPro" id="IPR024078">
    <property type="entry name" value="LmbE-like_dom_sf"/>
</dbReference>
<accession>A0A0N1P127</accession>
<dbReference type="EMBL" id="LFJN01000004">
    <property type="protein sequence ID" value="KPI44136.1"/>
    <property type="molecule type" value="Genomic_DNA"/>
</dbReference>
<dbReference type="GO" id="GO:0006506">
    <property type="term" value="P:GPI anchor biosynthetic process"/>
    <property type="evidence" value="ECO:0007669"/>
    <property type="project" value="UniProtKB-UniPathway"/>
</dbReference>
<evidence type="ECO:0000313" key="3">
    <source>
        <dbReference type="EMBL" id="KPI44136.1"/>
    </source>
</evidence>
<dbReference type="GeneID" id="28738737"/>
<dbReference type="PANTHER" id="PTHR12993:SF11">
    <property type="entry name" value="N-ACETYLGLUCOSAMINYL-PHOSPHATIDYLINOSITOL DE-N-ACETYLASE"/>
    <property type="match status" value="1"/>
</dbReference>